<dbReference type="InterPro" id="IPR000683">
    <property type="entry name" value="Gfo/Idh/MocA-like_OxRdtase_N"/>
</dbReference>
<dbReference type="PANTHER" id="PTHR43818">
    <property type="entry name" value="BCDNA.GH03377"/>
    <property type="match status" value="1"/>
</dbReference>
<sequence>MKDANASVGVIGLGLMGTRHATNLEELGADIVAGTDIDSDARQKFEVKFSAESYASFERMYDGTNLDAVVITTPNKFHEPAALAALDDNVAVLCEKPLAHSLPAAERIAAADEQSDAFCMAGFKHRFGSATSLYKAYQQDGELGDLNAIEGGYVRRRGIPGLGSWFTSEEVAGGGALIDIGVHAIDYALYLAGYPEVIEVMGVTRNSFIARDNYDDPDDWAGKWDLTDESRDVDDSATVLMRCAGDLTISLEIAWAANREPDETFVVRGTDAGVRMDLRGDSLDIFKTGSKDHDHYSDTTLTSKRENDKLCDEDLAFLQGVYSDKRPSMNTIDEALQVQRIIAAIYRSSDQDSSIVLENDELRPTTAAEQR</sequence>
<dbReference type="SUPFAM" id="SSF51735">
    <property type="entry name" value="NAD(P)-binding Rossmann-fold domains"/>
    <property type="match status" value="1"/>
</dbReference>
<evidence type="ECO:0000313" key="5">
    <source>
        <dbReference type="Proteomes" id="UP001595925"/>
    </source>
</evidence>
<keyword evidence="5" id="KW-1185">Reference proteome</keyword>
<feature type="domain" description="Gfo/Idh/MocA-like oxidoreductase N-terminal" evidence="2">
    <location>
        <begin position="7"/>
        <end position="123"/>
    </location>
</feature>
<name>A0ABD5QCI4_9EURY</name>
<proteinExistence type="predicted"/>
<protein>
    <submittedName>
        <fullName evidence="4">Gfo/Idh/MocA family protein</fullName>
    </submittedName>
</protein>
<accession>A0ABD5QCI4</accession>
<dbReference type="InterPro" id="IPR055170">
    <property type="entry name" value="GFO_IDH_MocA-like_dom"/>
</dbReference>
<dbReference type="Pfam" id="PF22725">
    <property type="entry name" value="GFO_IDH_MocA_C3"/>
    <property type="match status" value="1"/>
</dbReference>
<dbReference type="Proteomes" id="UP001595925">
    <property type="component" value="Unassembled WGS sequence"/>
</dbReference>
<feature type="domain" description="GFO/IDH/MocA-like oxidoreductase" evidence="3">
    <location>
        <begin position="137"/>
        <end position="274"/>
    </location>
</feature>
<dbReference type="InterPro" id="IPR050463">
    <property type="entry name" value="Gfo/Idh/MocA_oxidrdct_glycsds"/>
</dbReference>
<dbReference type="Gene3D" id="3.40.50.720">
    <property type="entry name" value="NAD(P)-binding Rossmann-like Domain"/>
    <property type="match status" value="1"/>
</dbReference>
<evidence type="ECO:0000259" key="3">
    <source>
        <dbReference type="Pfam" id="PF22725"/>
    </source>
</evidence>
<dbReference type="EMBL" id="JBHSJG010000010">
    <property type="protein sequence ID" value="MFC4986844.1"/>
    <property type="molecule type" value="Genomic_DNA"/>
</dbReference>
<reference evidence="4 5" key="1">
    <citation type="journal article" date="2019" name="Int. J. Syst. Evol. Microbiol.">
        <title>The Global Catalogue of Microorganisms (GCM) 10K type strain sequencing project: providing services to taxonomists for standard genome sequencing and annotation.</title>
        <authorList>
            <consortium name="The Broad Institute Genomics Platform"/>
            <consortium name="The Broad Institute Genome Sequencing Center for Infectious Disease"/>
            <person name="Wu L."/>
            <person name="Ma J."/>
        </authorList>
    </citation>
    <scope>NUCLEOTIDE SEQUENCE [LARGE SCALE GENOMIC DNA]</scope>
    <source>
        <strain evidence="4 5">CGMCC 1.15824</strain>
    </source>
</reference>
<dbReference type="AlphaFoldDB" id="A0ABD5QCI4"/>
<evidence type="ECO:0000256" key="1">
    <source>
        <dbReference type="ARBA" id="ARBA00023002"/>
    </source>
</evidence>
<dbReference type="Gene3D" id="3.30.360.10">
    <property type="entry name" value="Dihydrodipicolinate Reductase, domain 2"/>
    <property type="match status" value="1"/>
</dbReference>
<dbReference type="SUPFAM" id="SSF55347">
    <property type="entry name" value="Glyceraldehyde-3-phosphate dehydrogenase-like, C-terminal domain"/>
    <property type="match status" value="1"/>
</dbReference>
<gene>
    <name evidence="4" type="ORF">ACFPFO_03460</name>
</gene>
<organism evidence="4 5">
    <name type="scientific">Saliphagus infecundisoli</name>
    <dbReference type="NCBI Taxonomy" id="1849069"/>
    <lineage>
        <taxon>Archaea</taxon>
        <taxon>Methanobacteriati</taxon>
        <taxon>Methanobacteriota</taxon>
        <taxon>Stenosarchaea group</taxon>
        <taxon>Halobacteria</taxon>
        <taxon>Halobacteriales</taxon>
        <taxon>Natrialbaceae</taxon>
        <taxon>Saliphagus</taxon>
    </lineage>
</organism>
<evidence type="ECO:0000259" key="2">
    <source>
        <dbReference type="Pfam" id="PF01408"/>
    </source>
</evidence>
<dbReference type="RefSeq" id="WP_224829675.1">
    <property type="nucleotide sequence ID" value="NZ_JAIVEF010000024.1"/>
</dbReference>
<keyword evidence="1" id="KW-0560">Oxidoreductase</keyword>
<dbReference type="InterPro" id="IPR036291">
    <property type="entry name" value="NAD(P)-bd_dom_sf"/>
</dbReference>
<evidence type="ECO:0000313" key="4">
    <source>
        <dbReference type="EMBL" id="MFC4986844.1"/>
    </source>
</evidence>
<comment type="caution">
    <text evidence="4">The sequence shown here is derived from an EMBL/GenBank/DDBJ whole genome shotgun (WGS) entry which is preliminary data.</text>
</comment>
<dbReference type="PANTHER" id="PTHR43818:SF11">
    <property type="entry name" value="BCDNA.GH03377"/>
    <property type="match status" value="1"/>
</dbReference>
<dbReference type="Pfam" id="PF01408">
    <property type="entry name" value="GFO_IDH_MocA"/>
    <property type="match status" value="1"/>
</dbReference>
<dbReference type="GO" id="GO:0016491">
    <property type="term" value="F:oxidoreductase activity"/>
    <property type="evidence" value="ECO:0007669"/>
    <property type="project" value="UniProtKB-KW"/>
</dbReference>